<protein>
    <recommendedName>
        <fullName evidence="3">Glycosyl hydrolases family 43</fullName>
    </recommendedName>
</protein>
<accession>A0A918UTN5</accession>
<sequence>MNKSSFQQVVFGSLVFSLLFGLSFSSFGQLVIKPGAIDAEIALVDNFRVLRGPSVLHNDNYFVWGGSVLKGEDGKYHMFYSRWPAGPDHDKFGDGWLLSSEIAHAVSEYPDRDFEFDKVILTKDSSGNQTRWDAQSVHNPHIMRFDNKYYLYHTGTNYPGPQPAGSPGANLSKRNLIQQSQTLGVSVFYSLDSLERGEIIRSETPLLSPRTRVKPNDVFNPSPEGTKTKPDNLIVVNPAMVYDPIHKKYLLIFKGNIYMPHWRGVHGIAKSDSPAGPFIPEDYFVFDVKDDEGKLVSAEDPYVWYHEDSKLFYAVFKDFSGRITGQGKGLAIMHSKDGEHWEKGENALFMPLELTLKSGEKVAVNRLERPQLLFDEDGLPIVLYAACAVDNPNPEKKPVTFNVQVPLNSSYQK</sequence>
<dbReference type="AlphaFoldDB" id="A0A918UTN5"/>
<proteinExistence type="predicted"/>
<dbReference type="Gene3D" id="2.115.10.20">
    <property type="entry name" value="Glycosyl hydrolase domain, family 43"/>
    <property type="match status" value="1"/>
</dbReference>
<keyword evidence="2" id="KW-1185">Reference proteome</keyword>
<evidence type="ECO:0000313" key="2">
    <source>
        <dbReference type="Proteomes" id="UP000619457"/>
    </source>
</evidence>
<evidence type="ECO:0008006" key="3">
    <source>
        <dbReference type="Google" id="ProtNLM"/>
    </source>
</evidence>
<dbReference type="CDD" id="cd08994">
    <property type="entry name" value="GH43_62_32_68_117_130-like"/>
    <property type="match status" value="1"/>
</dbReference>
<dbReference type="InterPro" id="IPR023296">
    <property type="entry name" value="Glyco_hydro_beta-prop_sf"/>
</dbReference>
<evidence type="ECO:0000313" key="1">
    <source>
        <dbReference type="EMBL" id="GGZ33352.1"/>
    </source>
</evidence>
<dbReference type="RefSeq" id="WP_018475832.1">
    <property type="nucleotide sequence ID" value="NZ_BMWX01000004.1"/>
</dbReference>
<gene>
    <name evidence="1" type="ORF">GCM10007049_28750</name>
</gene>
<dbReference type="SUPFAM" id="SSF75005">
    <property type="entry name" value="Arabinanase/levansucrase/invertase"/>
    <property type="match status" value="2"/>
</dbReference>
<reference evidence="1" key="2">
    <citation type="submission" date="2020-09" db="EMBL/GenBank/DDBJ databases">
        <authorList>
            <person name="Sun Q."/>
            <person name="Kim S."/>
        </authorList>
    </citation>
    <scope>NUCLEOTIDE SEQUENCE</scope>
    <source>
        <strain evidence="1">KCTC 12368</strain>
    </source>
</reference>
<comment type="caution">
    <text evidence="1">The sequence shown here is derived from an EMBL/GenBank/DDBJ whole genome shotgun (WGS) entry which is preliminary data.</text>
</comment>
<dbReference type="Proteomes" id="UP000619457">
    <property type="component" value="Unassembled WGS sequence"/>
</dbReference>
<dbReference type="EMBL" id="BMWX01000004">
    <property type="protein sequence ID" value="GGZ33352.1"/>
    <property type="molecule type" value="Genomic_DNA"/>
</dbReference>
<reference evidence="1" key="1">
    <citation type="journal article" date="2014" name="Int. J. Syst. Evol. Microbiol.">
        <title>Complete genome sequence of Corynebacterium casei LMG S-19264T (=DSM 44701T), isolated from a smear-ripened cheese.</title>
        <authorList>
            <consortium name="US DOE Joint Genome Institute (JGI-PGF)"/>
            <person name="Walter F."/>
            <person name="Albersmeier A."/>
            <person name="Kalinowski J."/>
            <person name="Ruckert C."/>
        </authorList>
    </citation>
    <scope>NUCLEOTIDE SEQUENCE</scope>
    <source>
        <strain evidence="1">KCTC 12368</strain>
    </source>
</reference>
<organism evidence="1 2">
    <name type="scientific">Echinicola pacifica</name>
    <dbReference type="NCBI Taxonomy" id="346377"/>
    <lineage>
        <taxon>Bacteria</taxon>
        <taxon>Pseudomonadati</taxon>
        <taxon>Bacteroidota</taxon>
        <taxon>Cytophagia</taxon>
        <taxon>Cytophagales</taxon>
        <taxon>Cyclobacteriaceae</taxon>
        <taxon>Echinicola</taxon>
    </lineage>
</organism>
<name>A0A918UTN5_9BACT</name>